<protein>
    <submittedName>
        <fullName evidence="1">Uncharacterized protein</fullName>
    </submittedName>
</protein>
<name>A0A1B6EY82_9HEMI</name>
<dbReference type="InterPro" id="IPR052560">
    <property type="entry name" value="RdDP_mobile_element"/>
</dbReference>
<evidence type="ECO:0000313" key="1">
    <source>
        <dbReference type="EMBL" id="JAS42932.1"/>
    </source>
</evidence>
<proteinExistence type="predicted"/>
<reference evidence="1" key="1">
    <citation type="submission" date="2015-11" db="EMBL/GenBank/DDBJ databases">
        <title>De novo transcriptome assembly of four potential Pierce s Disease insect vectors from Arizona vineyards.</title>
        <authorList>
            <person name="Tassone E.E."/>
        </authorList>
    </citation>
    <scope>NUCLEOTIDE SEQUENCE</scope>
</reference>
<dbReference type="EMBL" id="GECZ01026837">
    <property type="protein sequence ID" value="JAS42932.1"/>
    <property type="molecule type" value="Transcribed_RNA"/>
</dbReference>
<dbReference type="PANTHER" id="PTHR36688:SF1">
    <property type="entry name" value="ENDONUCLEASE_EXONUCLEASE_PHOSPHATASE DOMAIN-CONTAINING PROTEIN"/>
    <property type="match status" value="1"/>
</dbReference>
<feature type="non-terminal residue" evidence="1">
    <location>
        <position position="119"/>
    </location>
</feature>
<organism evidence="1">
    <name type="scientific">Cuerna arida</name>
    <dbReference type="NCBI Taxonomy" id="1464854"/>
    <lineage>
        <taxon>Eukaryota</taxon>
        <taxon>Metazoa</taxon>
        <taxon>Ecdysozoa</taxon>
        <taxon>Arthropoda</taxon>
        <taxon>Hexapoda</taxon>
        <taxon>Insecta</taxon>
        <taxon>Pterygota</taxon>
        <taxon>Neoptera</taxon>
        <taxon>Paraneoptera</taxon>
        <taxon>Hemiptera</taxon>
        <taxon>Auchenorrhyncha</taxon>
        <taxon>Membracoidea</taxon>
        <taxon>Cicadellidae</taxon>
        <taxon>Cicadellinae</taxon>
        <taxon>Proconiini</taxon>
        <taxon>Cuerna</taxon>
    </lineage>
</organism>
<gene>
    <name evidence="1" type="ORF">g.49021</name>
</gene>
<dbReference type="PANTHER" id="PTHR36688">
    <property type="entry name" value="ENDO/EXONUCLEASE/PHOSPHATASE DOMAIN-CONTAINING PROTEIN"/>
    <property type="match status" value="1"/>
</dbReference>
<sequence>MGGLPQRVSEGRVCQYADDTNLIIKGSSCDRIERASNLDLTSLKEFLDQNNLLLNAGKSNMITFTTVQTKTDLNPKIKVNTENLLKTKESKFLGLTIDENLSWNKHVKNVISKMSSGIY</sequence>
<dbReference type="AlphaFoldDB" id="A0A1B6EY82"/>
<accession>A0A1B6EY82</accession>